<dbReference type="AlphaFoldDB" id="A0A1H9B3N5"/>
<protein>
    <recommendedName>
        <fullName evidence="2 3">Single-stranded DNA-binding protein</fullName>
        <shortName evidence="2">SSB</shortName>
    </recommendedName>
</protein>
<dbReference type="NCBIfam" id="TIGR00621">
    <property type="entry name" value="ssb"/>
    <property type="match status" value="1"/>
</dbReference>
<evidence type="ECO:0000313" key="6">
    <source>
        <dbReference type="Proteomes" id="UP000182360"/>
    </source>
</evidence>
<comment type="caution">
    <text evidence="2">Lacks conserved residue(s) required for the propagation of feature annotation.</text>
</comment>
<evidence type="ECO:0000256" key="3">
    <source>
        <dbReference type="RuleBase" id="RU000524"/>
    </source>
</evidence>
<dbReference type="EMBL" id="FOFU01000001">
    <property type="protein sequence ID" value="SEP83455.1"/>
    <property type="molecule type" value="Genomic_DNA"/>
</dbReference>
<reference evidence="5 6" key="1">
    <citation type="submission" date="2016-10" db="EMBL/GenBank/DDBJ databases">
        <authorList>
            <person name="de Groot N.N."/>
        </authorList>
    </citation>
    <scope>NUCLEOTIDE SEQUENCE [LARGE SCALE GENOMIC DNA]</scope>
    <source>
        <strain evidence="5 6">B25</strain>
    </source>
</reference>
<feature type="region of interest" description="Disordered" evidence="4">
    <location>
        <begin position="117"/>
        <end position="176"/>
    </location>
</feature>
<dbReference type="OrthoDB" id="9809878at2"/>
<dbReference type="HAMAP" id="MF_00984">
    <property type="entry name" value="SSB"/>
    <property type="match status" value="1"/>
</dbReference>
<dbReference type="CDD" id="cd04496">
    <property type="entry name" value="SSB_OBF"/>
    <property type="match status" value="1"/>
</dbReference>
<dbReference type="SUPFAM" id="SSF50249">
    <property type="entry name" value="Nucleic acid-binding proteins"/>
    <property type="match status" value="1"/>
</dbReference>
<evidence type="ECO:0000256" key="4">
    <source>
        <dbReference type="SAM" id="MobiDB-lite"/>
    </source>
</evidence>
<feature type="compositionally biased region" description="Low complexity" evidence="4">
    <location>
        <begin position="120"/>
        <end position="164"/>
    </location>
</feature>
<organism evidence="5 6">
    <name type="scientific">Treponema bryantii</name>
    <dbReference type="NCBI Taxonomy" id="163"/>
    <lineage>
        <taxon>Bacteria</taxon>
        <taxon>Pseudomonadati</taxon>
        <taxon>Spirochaetota</taxon>
        <taxon>Spirochaetia</taxon>
        <taxon>Spirochaetales</taxon>
        <taxon>Treponemataceae</taxon>
        <taxon>Treponema</taxon>
    </lineage>
</organism>
<dbReference type="RefSeq" id="WP_074640676.1">
    <property type="nucleotide sequence ID" value="NZ_FOFU01000001.1"/>
</dbReference>
<dbReference type="Pfam" id="PF00436">
    <property type="entry name" value="SSB"/>
    <property type="match status" value="1"/>
</dbReference>
<dbReference type="Proteomes" id="UP000182360">
    <property type="component" value="Unassembled WGS sequence"/>
</dbReference>
<dbReference type="GO" id="GO:0006260">
    <property type="term" value="P:DNA replication"/>
    <property type="evidence" value="ECO:0007669"/>
    <property type="project" value="InterPro"/>
</dbReference>
<dbReference type="InterPro" id="IPR000424">
    <property type="entry name" value="Primosome_PriB/ssb"/>
</dbReference>
<dbReference type="PROSITE" id="PS50935">
    <property type="entry name" value="SSB"/>
    <property type="match status" value="1"/>
</dbReference>
<keyword evidence="6" id="KW-1185">Reference proteome</keyword>
<evidence type="ECO:0000313" key="5">
    <source>
        <dbReference type="EMBL" id="SEP83455.1"/>
    </source>
</evidence>
<gene>
    <name evidence="5" type="ORF">SAMN04487977_101562</name>
</gene>
<dbReference type="InterPro" id="IPR012340">
    <property type="entry name" value="NA-bd_OB-fold"/>
</dbReference>
<dbReference type="GO" id="GO:0003697">
    <property type="term" value="F:single-stranded DNA binding"/>
    <property type="evidence" value="ECO:0007669"/>
    <property type="project" value="UniProtKB-UniRule"/>
</dbReference>
<dbReference type="PANTHER" id="PTHR10302">
    <property type="entry name" value="SINGLE-STRANDED DNA-BINDING PROTEIN"/>
    <property type="match status" value="1"/>
</dbReference>
<proteinExistence type="inferred from homology"/>
<accession>A0A1H9B3N5</accession>
<comment type="subunit">
    <text evidence="2">Homotetramer.</text>
</comment>
<dbReference type="InterPro" id="IPR011344">
    <property type="entry name" value="ssDNA-bd"/>
</dbReference>
<evidence type="ECO:0000256" key="2">
    <source>
        <dbReference type="HAMAP-Rule" id="MF_00984"/>
    </source>
</evidence>
<dbReference type="PANTHER" id="PTHR10302:SF27">
    <property type="entry name" value="SINGLE-STRANDED DNA-BINDING PROTEIN"/>
    <property type="match status" value="1"/>
</dbReference>
<dbReference type="GO" id="GO:0009295">
    <property type="term" value="C:nucleoid"/>
    <property type="evidence" value="ECO:0007669"/>
    <property type="project" value="TreeGrafter"/>
</dbReference>
<keyword evidence="1 2" id="KW-0238">DNA-binding</keyword>
<sequence>MTDLNDVKLIGRLTRDLGSNERDFGYIGNGTARANVSIAVNRSKKQPDGSYADEVSYFDISIWGKTAENLKPYLLKGQQILVEGILKQERWEDKQTGEKKSKIAIHAQQVWLLGSKKDGQQNSQNGYQNQQYQNNGYQQSGTPQFTPAPQNQQPQNNVGYQPNNDFGSDFPEDIPF</sequence>
<evidence type="ECO:0000256" key="1">
    <source>
        <dbReference type="ARBA" id="ARBA00023125"/>
    </source>
</evidence>
<name>A0A1H9B3N5_9SPIR</name>
<dbReference type="Gene3D" id="2.40.50.140">
    <property type="entry name" value="Nucleic acid-binding proteins"/>
    <property type="match status" value="1"/>
</dbReference>